<dbReference type="SUPFAM" id="SSF56235">
    <property type="entry name" value="N-terminal nucleophile aminohydrolases (Ntn hydrolases)"/>
    <property type="match status" value="1"/>
</dbReference>
<proteinExistence type="predicted"/>
<dbReference type="InterPro" id="IPR016545">
    <property type="entry name" value="UCP009120_prtse"/>
</dbReference>
<gene>
    <name evidence="1" type="ORF">NYR02_17130</name>
</gene>
<dbReference type="Pfam" id="PF00227">
    <property type="entry name" value="Proteasome"/>
    <property type="match status" value="1"/>
</dbReference>
<dbReference type="PIRSF" id="PIRSF009120">
    <property type="entry name" value="UCP009120_prtse"/>
    <property type="match status" value="1"/>
</dbReference>
<dbReference type="RefSeq" id="WP_260977569.1">
    <property type="nucleotide sequence ID" value="NZ_JAOANI010000028.1"/>
</dbReference>
<sequence length="280" mass="30986">MRYPHSSASPLLDKITPLMHDSPAFALCKIAHLTQHTTIPMTYCVALKVQQGLVLTSDSRTNAGVDHIASFRKLHVLEIPGERVVFIQSAGNLATTQSVISLLQHQTRSAERHVLNVPTLFDVAELVGKTIRQVIARDNGQNQGVDFSCNMLVSGQIKGDEPRLFHIYPQGNFIEACEDTPYFQIGESKYGKPILDRIINCNTPLNKALQCALISMDSTLRSNLSVGMPLDVISYSADTLENPGIQRIDDSNEQLLKLRSAWAEGIKQLFDGIPLYMQGE</sequence>
<dbReference type="InterPro" id="IPR001353">
    <property type="entry name" value="Proteasome_sua/b"/>
</dbReference>
<dbReference type="InterPro" id="IPR029055">
    <property type="entry name" value="Ntn_hydrolases_N"/>
</dbReference>
<organism evidence="1 2">
    <name type="scientific">Thalassolituus pacificus</name>
    <dbReference type="NCBI Taxonomy" id="2975440"/>
    <lineage>
        <taxon>Bacteria</taxon>
        <taxon>Pseudomonadati</taxon>
        <taxon>Pseudomonadota</taxon>
        <taxon>Gammaproteobacteria</taxon>
        <taxon>Oceanospirillales</taxon>
        <taxon>Oceanospirillaceae</taxon>
        <taxon>Thalassolituus</taxon>
    </lineage>
</organism>
<dbReference type="Proteomes" id="UP001147830">
    <property type="component" value="Unassembled WGS sequence"/>
</dbReference>
<dbReference type="Gene3D" id="3.60.20.10">
    <property type="entry name" value="Glutamine Phosphoribosylpyrophosphate, subunit 1, domain 1"/>
    <property type="match status" value="1"/>
</dbReference>
<dbReference type="GO" id="GO:0008233">
    <property type="term" value="F:peptidase activity"/>
    <property type="evidence" value="ECO:0007669"/>
    <property type="project" value="UniProtKB-KW"/>
</dbReference>
<evidence type="ECO:0000313" key="1">
    <source>
        <dbReference type="EMBL" id="MCT7360746.1"/>
    </source>
</evidence>
<dbReference type="EMBL" id="JAOANI010000028">
    <property type="protein sequence ID" value="MCT7360746.1"/>
    <property type="molecule type" value="Genomic_DNA"/>
</dbReference>
<keyword evidence="2" id="KW-1185">Reference proteome</keyword>
<name>A0A9X2WIE4_9GAMM</name>
<dbReference type="GO" id="GO:0005839">
    <property type="term" value="C:proteasome core complex"/>
    <property type="evidence" value="ECO:0007669"/>
    <property type="project" value="InterPro"/>
</dbReference>
<accession>A0A9X2WIE4</accession>
<reference evidence="1" key="2">
    <citation type="submission" date="2022-08" db="EMBL/GenBank/DDBJ databases">
        <authorList>
            <person name="Dong C."/>
        </authorList>
    </citation>
    <scope>NUCLEOTIDE SEQUENCE</scope>
    <source>
        <strain evidence="1">59MF3M-4</strain>
    </source>
</reference>
<keyword evidence="1" id="KW-0378">Hydrolase</keyword>
<comment type="caution">
    <text evidence="1">The sequence shown here is derived from an EMBL/GenBank/DDBJ whole genome shotgun (WGS) entry which is preliminary data.</text>
</comment>
<protein>
    <submittedName>
        <fullName evidence="1">Proteasome-type protease</fullName>
    </submittedName>
</protein>
<dbReference type="AlphaFoldDB" id="A0A9X2WIE4"/>
<evidence type="ECO:0000313" key="2">
    <source>
        <dbReference type="Proteomes" id="UP001147830"/>
    </source>
</evidence>
<keyword evidence="1" id="KW-0647">Proteasome</keyword>
<keyword evidence="1" id="KW-0645">Protease</keyword>
<dbReference type="GO" id="GO:0051603">
    <property type="term" value="P:proteolysis involved in protein catabolic process"/>
    <property type="evidence" value="ECO:0007669"/>
    <property type="project" value="InterPro"/>
</dbReference>
<reference evidence="1" key="1">
    <citation type="journal article" date="2022" name="Front. Microbiol.">
        <title>Genome-based taxonomic rearrangement of Oceanobacter-related bacteria including the description of Thalassolituus hydrocarbonoclasticus sp. nov. and Thalassolituus pacificus sp. nov. and emended description of the genus Thalassolituus.</title>
        <authorList>
            <person name="Dong C."/>
            <person name="Wei L."/>
            <person name="Wang J."/>
            <person name="Lai Q."/>
            <person name="Huang Z."/>
            <person name="Shao Z."/>
        </authorList>
    </citation>
    <scope>NUCLEOTIDE SEQUENCE</scope>
    <source>
        <strain evidence="1">59MF3M-4</strain>
    </source>
</reference>
<dbReference type="CDD" id="cd03765">
    <property type="entry name" value="proteasome_beta_bacterial"/>
    <property type="match status" value="1"/>
</dbReference>